<protein>
    <submittedName>
        <fullName evidence="1">Uncharacterized protein</fullName>
    </submittedName>
</protein>
<reference evidence="1 2" key="1">
    <citation type="journal article" date="2014" name="Genome Announc.">
        <title>Draft Genome Sequence of Brevibacillus panacihumi Strain W25, a Halotolerant Hydrocarbon-Degrading Bacterium.</title>
        <authorList>
            <person name="Wang X."/>
            <person name="Jin D."/>
            <person name="Zhou L."/>
            <person name="Wu L."/>
            <person name="An W."/>
            <person name="Chen Y."/>
            <person name="Zhao L."/>
        </authorList>
    </citation>
    <scope>NUCLEOTIDE SEQUENCE [LARGE SCALE GENOMIC DNA]</scope>
    <source>
        <strain evidence="1 2">W25</strain>
    </source>
</reference>
<comment type="caution">
    <text evidence="1">The sequence shown here is derived from an EMBL/GenBank/DDBJ whole genome shotgun (WGS) entry which is preliminary data.</text>
</comment>
<dbReference type="Proteomes" id="UP000017973">
    <property type="component" value="Unassembled WGS sequence"/>
</dbReference>
<evidence type="ECO:0000313" key="2">
    <source>
        <dbReference type="Proteomes" id="UP000017973"/>
    </source>
</evidence>
<dbReference type="OrthoDB" id="9937663at2"/>
<dbReference type="STRING" id="1408254.T458_21900"/>
<accession>V6MEW9</accession>
<evidence type="ECO:0000313" key="1">
    <source>
        <dbReference type="EMBL" id="EST53943.1"/>
    </source>
</evidence>
<dbReference type="HOGENOM" id="CLU_1238264_0_0_9"/>
<organism evidence="1 2">
    <name type="scientific">Brevibacillus panacihumi W25</name>
    <dbReference type="NCBI Taxonomy" id="1408254"/>
    <lineage>
        <taxon>Bacteria</taxon>
        <taxon>Bacillati</taxon>
        <taxon>Bacillota</taxon>
        <taxon>Bacilli</taxon>
        <taxon>Bacillales</taxon>
        <taxon>Paenibacillaceae</taxon>
        <taxon>Brevibacillus</taxon>
    </lineage>
</organism>
<proteinExistence type="predicted"/>
<dbReference type="AlphaFoldDB" id="V6MEW9"/>
<dbReference type="EMBL" id="AYJU01000017">
    <property type="protein sequence ID" value="EST53943.1"/>
    <property type="molecule type" value="Genomic_DNA"/>
</dbReference>
<dbReference type="RefSeq" id="WP_023558164.1">
    <property type="nucleotide sequence ID" value="NZ_KI629785.1"/>
</dbReference>
<dbReference type="PATRIC" id="fig|1408254.3.peg.4301"/>
<sequence length="223" mass="25247">MMGMNLRSVYATFFLTAALSGPVTIYAEEASQNVIWHNLEITIKKPSETEKPDALTSTLEDYQRMSKGGKVITTEETQKVFEAPLYRPAPFRLPLLSSNGLYTQYFTLKDGKMGAPVLKLNHWDIYQKEGEWAVVIQDRDTYTQAILDNKTRVRDEYPGYMKVMQIPGSDNVATLTPFQNSEIQRLTVHILDPQGKVIRLQIIGNLSDQDLIRLAAAYKPLSS</sequence>
<keyword evidence="2" id="KW-1185">Reference proteome</keyword>
<gene>
    <name evidence="1" type="ORF">T458_21900</name>
</gene>
<name>V6MEW9_9BACL</name>